<accession>A0A7J7P1H7</accession>
<organism evidence="3 4">
    <name type="scientific">Kingdonia uniflora</name>
    <dbReference type="NCBI Taxonomy" id="39325"/>
    <lineage>
        <taxon>Eukaryota</taxon>
        <taxon>Viridiplantae</taxon>
        <taxon>Streptophyta</taxon>
        <taxon>Embryophyta</taxon>
        <taxon>Tracheophyta</taxon>
        <taxon>Spermatophyta</taxon>
        <taxon>Magnoliopsida</taxon>
        <taxon>Ranunculales</taxon>
        <taxon>Circaeasteraceae</taxon>
        <taxon>Kingdonia</taxon>
    </lineage>
</organism>
<dbReference type="InterPro" id="IPR016437">
    <property type="entry name" value="MCT-1/Tma20"/>
</dbReference>
<name>A0A7J7P1H7_9MAGN</name>
<dbReference type="PANTHER" id="PTHR22798">
    <property type="entry name" value="MCT-1 PROTEIN"/>
    <property type="match status" value="1"/>
</dbReference>
<dbReference type="Pfam" id="PF17832">
    <property type="entry name" value="Pre-PUA"/>
    <property type="match status" value="1"/>
</dbReference>
<keyword evidence="4" id="KW-1185">Reference proteome</keyword>
<dbReference type="Gene3D" id="3.10.400.20">
    <property type="match status" value="1"/>
</dbReference>
<dbReference type="InterPro" id="IPR041366">
    <property type="entry name" value="Pre-PUA"/>
</dbReference>
<dbReference type="GO" id="GO:0001731">
    <property type="term" value="P:formation of translation preinitiation complex"/>
    <property type="evidence" value="ECO:0007669"/>
    <property type="project" value="TreeGrafter"/>
</dbReference>
<feature type="region of interest" description="Disordered" evidence="1">
    <location>
        <begin position="202"/>
        <end position="221"/>
    </location>
</feature>
<dbReference type="PANTHER" id="PTHR22798:SF0">
    <property type="entry name" value="MALIGNANT T-CELL-AMPLIFIED SEQUENCE 1"/>
    <property type="match status" value="1"/>
</dbReference>
<feature type="compositionally biased region" description="Low complexity" evidence="1">
    <location>
        <begin position="202"/>
        <end position="218"/>
    </location>
</feature>
<evidence type="ECO:0000256" key="1">
    <source>
        <dbReference type="SAM" id="MobiDB-lite"/>
    </source>
</evidence>
<dbReference type="AlphaFoldDB" id="A0A7J7P1H7"/>
<evidence type="ECO:0000259" key="2">
    <source>
        <dbReference type="Pfam" id="PF17832"/>
    </source>
</evidence>
<dbReference type="EMBL" id="JACGCM010000354">
    <property type="protein sequence ID" value="KAF6173180.1"/>
    <property type="molecule type" value="Genomic_DNA"/>
</dbReference>
<comment type="caution">
    <text evidence="3">The sequence shown here is derived from an EMBL/GenBank/DDBJ whole genome shotgun (WGS) entry which is preliminary data.</text>
</comment>
<evidence type="ECO:0000313" key="4">
    <source>
        <dbReference type="Proteomes" id="UP000541444"/>
    </source>
</evidence>
<feature type="region of interest" description="Disordered" evidence="1">
    <location>
        <begin position="153"/>
        <end position="182"/>
    </location>
</feature>
<reference evidence="3 4" key="1">
    <citation type="journal article" date="2020" name="IScience">
        <title>Genome Sequencing of the Endangered Kingdonia uniflora (Circaeasteraceae, Ranunculales) Reveals Potential Mechanisms of Evolutionary Specialization.</title>
        <authorList>
            <person name="Sun Y."/>
            <person name="Deng T."/>
            <person name="Zhang A."/>
            <person name="Moore M.J."/>
            <person name="Landis J.B."/>
            <person name="Lin N."/>
            <person name="Zhang H."/>
            <person name="Zhang X."/>
            <person name="Huang J."/>
            <person name="Zhang X."/>
            <person name="Sun H."/>
            <person name="Wang H."/>
        </authorList>
    </citation>
    <scope>NUCLEOTIDE SEQUENCE [LARGE SCALE GENOMIC DNA]</scope>
    <source>
        <strain evidence="3">TB1705</strain>
        <tissue evidence="3">Leaf</tissue>
    </source>
</reference>
<evidence type="ECO:0000313" key="3">
    <source>
        <dbReference type="EMBL" id="KAF6173180.1"/>
    </source>
</evidence>
<dbReference type="Proteomes" id="UP000541444">
    <property type="component" value="Unassembled WGS sequence"/>
</dbReference>
<dbReference type="OrthoDB" id="10249667at2759"/>
<protein>
    <recommendedName>
        <fullName evidence="2">Pre-PUA domain-containing protein</fullName>
    </recommendedName>
</protein>
<sequence length="446" mass="50402">MERDYPWFLEDLLLTTRRRRVKFEAEIHRRLNSRAANALCDSKEECTGMTRKRAHLLDRITNILVGMSRGDVRTSHSTTTNFVVVVVVVVIDAKLSEPLTEKVWGLDKFEPYPALLMNYEAKKFKTAPLQHRDLLEKLFEGLFATGDFAWSSGMAPPPPSSTQQSEYSPLPDDRKVDDTQNPLAGVDYPSFDAPISLVREYTPSSSSRSRTPASRVVVETQSKRRRSAATFQPLEATEFVHSLVAAINVQGVSSTSASNEDTGTKVGMILQEMVSSYEIDNVLFFKSLKFLGLKDSDSYRLTYEEASSQNQVKASVQRKIRQSIADEYPGLVPVLDDLLPKKSPLIFAKWTSIAFAEVEMYVMVFQFLFSMKWFVYQETGIISLYKEGATEPQRGEKISSVEGGGRKRGSVSISIFFLSYLDSMAWSDARKFEWKEKSCIVSLRNC</sequence>
<gene>
    <name evidence="3" type="ORF">GIB67_028478</name>
</gene>
<feature type="domain" description="Pre-PUA" evidence="2">
    <location>
        <begin position="305"/>
        <end position="365"/>
    </location>
</feature>
<proteinExistence type="predicted"/>